<sequence>MKRGVWEVWFYAPGGRKLVDRFHRRNEAESHKAKLGRLIGKPTLLTVCFDPNSVLTPNEVEPPNC</sequence>
<comment type="caution">
    <text evidence="1">The sequence shown here is derived from an EMBL/GenBank/DDBJ whole genome shotgun (WGS) entry which is preliminary data.</text>
</comment>
<name>A0A951U4U3_9CYAN</name>
<organism evidence="1 2">
    <name type="scientific">Pegethrix bostrychoides GSE-TBD4-15B</name>
    <dbReference type="NCBI Taxonomy" id="2839662"/>
    <lineage>
        <taxon>Bacteria</taxon>
        <taxon>Bacillati</taxon>
        <taxon>Cyanobacteriota</taxon>
        <taxon>Cyanophyceae</taxon>
        <taxon>Oculatellales</taxon>
        <taxon>Oculatellaceae</taxon>
        <taxon>Pegethrix</taxon>
    </lineage>
</organism>
<dbReference type="Proteomes" id="UP000707356">
    <property type="component" value="Unassembled WGS sequence"/>
</dbReference>
<reference evidence="1" key="1">
    <citation type="submission" date="2021-05" db="EMBL/GenBank/DDBJ databases">
        <authorList>
            <person name="Pietrasiak N."/>
            <person name="Ward R."/>
            <person name="Stajich J.E."/>
            <person name="Kurbessoian T."/>
        </authorList>
    </citation>
    <scope>NUCLEOTIDE SEQUENCE</scope>
    <source>
        <strain evidence="1">GSE-TBD4-15B</strain>
    </source>
</reference>
<gene>
    <name evidence="1" type="ORF">KME07_11275</name>
</gene>
<evidence type="ECO:0000313" key="1">
    <source>
        <dbReference type="EMBL" id="MBW4466005.1"/>
    </source>
</evidence>
<dbReference type="EMBL" id="JAHHHV010000065">
    <property type="protein sequence ID" value="MBW4466005.1"/>
    <property type="molecule type" value="Genomic_DNA"/>
</dbReference>
<accession>A0A951U4U3</accession>
<evidence type="ECO:0000313" key="2">
    <source>
        <dbReference type="Proteomes" id="UP000707356"/>
    </source>
</evidence>
<dbReference type="AlphaFoldDB" id="A0A951U4U3"/>
<protein>
    <submittedName>
        <fullName evidence="1">Uncharacterized protein</fullName>
    </submittedName>
</protein>
<proteinExistence type="predicted"/>
<reference evidence="1" key="2">
    <citation type="journal article" date="2022" name="Microbiol. Resour. Announc.">
        <title>Metagenome Sequencing to Explore Phylogenomics of Terrestrial Cyanobacteria.</title>
        <authorList>
            <person name="Ward R.D."/>
            <person name="Stajich J.E."/>
            <person name="Johansen J.R."/>
            <person name="Huntemann M."/>
            <person name="Clum A."/>
            <person name="Foster B."/>
            <person name="Foster B."/>
            <person name="Roux S."/>
            <person name="Palaniappan K."/>
            <person name="Varghese N."/>
            <person name="Mukherjee S."/>
            <person name="Reddy T.B.K."/>
            <person name="Daum C."/>
            <person name="Copeland A."/>
            <person name="Chen I.A."/>
            <person name="Ivanova N.N."/>
            <person name="Kyrpides N.C."/>
            <person name="Shapiro N."/>
            <person name="Eloe-Fadrosh E.A."/>
            <person name="Pietrasiak N."/>
        </authorList>
    </citation>
    <scope>NUCLEOTIDE SEQUENCE</scope>
    <source>
        <strain evidence="1">GSE-TBD4-15B</strain>
    </source>
</reference>